<feature type="signal peptide" evidence="2">
    <location>
        <begin position="1"/>
        <end position="22"/>
    </location>
</feature>
<keyword evidence="2" id="KW-0732">Signal</keyword>
<accession>A0ABS9CEN5</accession>
<feature type="chain" id="PRO_5045562644" description="Glycine zipper domain-containing protein" evidence="2">
    <location>
        <begin position="23"/>
        <end position="255"/>
    </location>
</feature>
<evidence type="ECO:0000313" key="4">
    <source>
        <dbReference type="Proteomes" id="UP001200470"/>
    </source>
</evidence>
<proteinExistence type="predicted"/>
<sequence>MKKTVFAIIVATIMISSCSNNAAVGTYVGAQFGTILGSAIGGIIGGPRGSDIGTVIGMAGGAAIGAAVGQAADDKEEMENRRQQQADADVYDPRCEPMQPNDDSAYSVDTTGNNDVIDFDGQGPKEMQQTDSYQPKAEPTLDIRKIRISYAGMDEVVCAGDECTIQFEIMNCSNETVYDVQPLVIDESNNKHIHISPNLHVERISPNAGIRYTATILADRKLKNGTATIRVGAAIGNQEVKEGGKTLTITTRRRR</sequence>
<evidence type="ECO:0000256" key="1">
    <source>
        <dbReference type="SAM" id="MobiDB-lite"/>
    </source>
</evidence>
<gene>
    <name evidence="3" type="ORF">I6E12_02770</name>
</gene>
<protein>
    <recommendedName>
        <fullName evidence="5">Glycine zipper domain-containing protein</fullName>
    </recommendedName>
</protein>
<keyword evidence="4" id="KW-1185">Reference proteome</keyword>
<organism evidence="3 4">
    <name type="scientific">Xylanibacter brevis</name>
    <dbReference type="NCBI Taxonomy" id="83231"/>
    <lineage>
        <taxon>Bacteria</taxon>
        <taxon>Pseudomonadati</taxon>
        <taxon>Bacteroidota</taxon>
        <taxon>Bacteroidia</taxon>
        <taxon>Bacteroidales</taxon>
        <taxon>Prevotellaceae</taxon>
        <taxon>Xylanibacter</taxon>
    </lineage>
</organism>
<dbReference type="EMBL" id="JADYTN010000004">
    <property type="protein sequence ID" value="MCF2563035.1"/>
    <property type="molecule type" value="Genomic_DNA"/>
</dbReference>
<dbReference type="Proteomes" id="UP001200470">
    <property type="component" value="Unassembled WGS sequence"/>
</dbReference>
<dbReference type="RefSeq" id="WP_301637484.1">
    <property type="nucleotide sequence ID" value="NZ_JADYTN010000004.1"/>
</dbReference>
<evidence type="ECO:0000313" key="3">
    <source>
        <dbReference type="EMBL" id="MCF2563035.1"/>
    </source>
</evidence>
<evidence type="ECO:0000256" key="2">
    <source>
        <dbReference type="SAM" id="SignalP"/>
    </source>
</evidence>
<name>A0ABS9CEN5_9BACT</name>
<evidence type="ECO:0008006" key="5">
    <source>
        <dbReference type="Google" id="ProtNLM"/>
    </source>
</evidence>
<reference evidence="3 4" key="1">
    <citation type="submission" date="2020-12" db="EMBL/GenBank/DDBJ databases">
        <title>Whole genome sequences of gut porcine anaerobes.</title>
        <authorList>
            <person name="Kubasova T."/>
            <person name="Jahodarova E."/>
            <person name="Rychlik I."/>
        </authorList>
    </citation>
    <scope>NUCLEOTIDE SEQUENCE [LARGE SCALE GENOMIC DNA]</scope>
    <source>
        <strain evidence="3 4">An925</strain>
    </source>
</reference>
<dbReference type="PROSITE" id="PS51257">
    <property type="entry name" value="PROKAR_LIPOPROTEIN"/>
    <property type="match status" value="1"/>
</dbReference>
<comment type="caution">
    <text evidence="3">The sequence shown here is derived from an EMBL/GenBank/DDBJ whole genome shotgun (WGS) entry which is preliminary data.</text>
</comment>
<feature type="region of interest" description="Disordered" evidence="1">
    <location>
        <begin position="70"/>
        <end position="109"/>
    </location>
</feature>